<evidence type="ECO:0000313" key="1">
    <source>
        <dbReference type="EMBL" id="MDT2736134.1"/>
    </source>
</evidence>
<evidence type="ECO:0000313" key="3">
    <source>
        <dbReference type="Proteomes" id="UP001180842"/>
    </source>
</evidence>
<organism evidence="1 3">
    <name type="scientific">Enterococcus pseudoavium</name>
    <dbReference type="NCBI Taxonomy" id="44007"/>
    <lineage>
        <taxon>Bacteria</taxon>
        <taxon>Bacillati</taxon>
        <taxon>Bacillota</taxon>
        <taxon>Bacilli</taxon>
        <taxon>Lactobacillales</taxon>
        <taxon>Enterococcaceae</taxon>
        <taxon>Enterococcus</taxon>
    </lineage>
</organism>
<comment type="caution">
    <text evidence="1">The sequence shown here is derived from an EMBL/GenBank/DDBJ whole genome shotgun (WGS) entry which is preliminary data.</text>
</comment>
<gene>
    <name evidence="1" type="ORF">P7H00_03150</name>
    <name evidence="2" type="ORF">P7H46_04680</name>
</gene>
<dbReference type="EMBL" id="JARQAI010000002">
    <property type="protein sequence ID" value="MDT2736134.1"/>
    <property type="molecule type" value="Genomic_DNA"/>
</dbReference>
<keyword evidence="4" id="KW-1185">Reference proteome</keyword>
<evidence type="ECO:0000313" key="2">
    <source>
        <dbReference type="EMBL" id="MDT2770137.1"/>
    </source>
</evidence>
<evidence type="ECO:0000313" key="4">
    <source>
        <dbReference type="Proteomes" id="UP001269061"/>
    </source>
</evidence>
<proteinExistence type="predicted"/>
<sequence length="104" mass="12188">MYEDIFAEVQLTVVEQPIEWVDNLPLYRGHLKELPFITGEGSSKKILYRQLAEQYQEYVLLNQEERENTEEEMTSSLLSAEQLLKYYDGETFDGFSLGDLLNDK</sequence>
<dbReference type="Proteomes" id="UP001269061">
    <property type="component" value="Unassembled WGS sequence"/>
</dbReference>
<dbReference type="AlphaFoldDB" id="A0AAE4HYG2"/>
<dbReference type="EMBL" id="JARQAZ010000003">
    <property type="protein sequence ID" value="MDT2770137.1"/>
    <property type="molecule type" value="Genomic_DNA"/>
</dbReference>
<dbReference type="Proteomes" id="UP001180842">
    <property type="component" value="Unassembled WGS sequence"/>
</dbReference>
<accession>A0AAE4HYG2</accession>
<dbReference type="RefSeq" id="WP_067621965.1">
    <property type="nucleotide sequence ID" value="NZ_BAAAXL010000016.1"/>
</dbReference>
<reference evidence="1 4" key="1">
    <citation type="submission" date="2023-03" db="EMBL/GenBank/DDBJ databases">
        <authorList>
            <person name="Shen W."/>
            <person name="Cai J."/>
        </authorList>
    </citation>
    <scope>NUCLEOTIDE SEQUENCE</scope>
    <source>
        <strain evidence="1">P69-2</strain>
        <strain evidence="2 4">Y59</strain>
    </source>
</reference>
<protein>
    <submittedName>
        <fullName evidence="1">Uncharacterized protein</fullName>
    </submittedName>
</protein>
<name>A0AAE4HYG2_9ENTE</name>